<gene>
    <name evidence="1" type="ORF">AKJ17_05150</name>
</gene>
<protein>
    <recommendedName>
        <fullName evidence="3">DUF1840 domain-containing protein</fullName>
    </recommendedName>
</protein>
<dbReference type="PATRIC" id="fig|693.5.peg.1044"/>
<dbReference type="AlphaFoldDB" id="A0A0M0HQW1"/>
<organism evidence="1 2">
    <name type="scientific">Vibrio nereis</name>
    <dbReference type="NCBI Taxonomy" id="693"/>
    <lineage>
        <taxon>Bacteria</taxon>
        <taxon>Pseudomonadati</taxon>
        <taxon>Pseudomonadota</taxon>
        <taxon>Gammaproteobacteria</taxon>
        <taxon>Vibrionales</taxon>
        <taxon>Vibrionaceae</taxon>
        <taxon>Vibrio</taxon>
    </lineage>
</organism>
<evidence type="ECO:0000313" key="1">
    <source>
        <dbReference type="EMBL" id="KOO04297.1"/>
    </source>
</evidence>
<dbReference type="STRING" id="693.AKJ17_05150"/>
<evidence type="ECO:0008006" key="3">
    <source>
        <dbReference type="Google" id="ProtNLM"/>
    </source>
</evidence>
<dbReference type="OrthoDB" id="5625523at2"/>
<dbReference type="Pfam" id="PF08895">
    <property type="entry name" value="DUF1840"/>
    <property type="match status" value="1"/>
</dbReference>
<accession>A0A0M0HQW1</accession>
<dbReference type="EMBL" id="LHPJ01000005">
    <property type="protein sequence ID" value="KOO04297.1"/>
    <property type="molecule type" value="Genomic_DNA"/>
</dbReference>
<dbReference type="RefSeq" id="WP_053394711.1">
    <property type="nucleotide sequence ID" value="NZ_LHPJ01000005.1"/>
</dbReference>
<dbReference type="Proteomes" id="UP000037515">
    <property type="component" value="Unassembled WGS sequence"/>
</dbReference>
<sequence>MLVTFRSQSHHITMFGDVAVQILKMMGHSAAVPGALLAEDVPQALDQLNAAIELEKQKAQPVDLDEEDDDEYVDPPVSIVNRAIPLIELLNAAIKDESNVMWEEA</sequence>
<reference evidence="2" key="1">
    <citation type="submission" date="2015-08" db="EMBL/GenBank/DDBJ databases">
        <title>Vibrio galatheae sp. nov., a novel member of the Vibrionaceae family isolated from the Solomon Islands.</title>
        <authorList>
            <person name="Giubergia S."/>
            <person name="Machado H."/>
            <person name="Mateiu R.V."/>
            <person name="Gram L."/>
        </authorList>
    </citation>
    <scope>NUCLEOTIDE SEQUENCE [LARGE SCALE GENOMIC DNA]</scope>
    <source>
        <strain evidence="2">DSM 19584</strain>
    </source>
</reference>
<proteinExistence type="predicted"/>
<keyword evidence="2" id="KW-1185">Reference proteome</keyword>
<evidence type="ECO:0000313" key="2">
    <source>
        <dbReference type="Proteomes" id="UP000037515"/>
    </source>
</evidence>
<name>A0A0M0HQW1_VIBNE</name>
<comment type="caution">
    <text evidence="1">The sequence shown here is derived from an EMBL/GenBank/DDBJ whole genome shotgun (WGS) entry which is preliminary data.</text>
</comment>
<dbReference type="InterPro" id="IPR014991">
    <property type="entry name" value="DUF1840"/>
</dbReference>